<evidence type="ECO:0000313" key="3">
    <source>
        <dbReference type="Proteomes" id="UP000235786"/>
    </source>
</evidence>
<accession>A0A2J6S849</accession>
<evidence type="ECO:0008006" key="4">
    <source>
        <dbReference type="Google" id="ProtNLM"/>
    </source>
</evidence>
<name>A0A2J6S849_HYAVF</name>
<protein>
    <recommendedName>
        <fullName evidence="4">C2H2-type domain-containing protein</fullName>
    </recommendedName>
</protein>
<feature type="region of interest" description="Disordered" evidence="1">
    <location>
        <begin position="1"/>
        <end position="84"/>
    </location>
</feature>
<feature type="compositionally biased region" description="Basic residues" evidence="1">
    <location>
        <begin position="38"/>
        <end position="47"/>
    </location>
</feature>
<feature type="compositionally biased region" description="Basic and acidic residues" evidence="1">
    <location>
        <begin position="59"/>
        <end position="71"/>
    </location>
</feature>
<dbReference type="AlphaFoldDB" id="A0A2J6S849"/>
<reference evidence="2 3" key="1">
    <citation type="submission" date="2016-04" db="EMBL/GenBank/DDBJ databases">
        <title>A degradative enzymes factory behind the ericoid mycorrhizal symbiosis.</title>
        <authorList>
            <consortium name="DOE Joint Genome Institute"/>
            <person name="Martino E."/>
            <person name="Morin E."/>
            <person name="Grelet G."/>
            <person name="Kuo A."/>
            <person name="Kohler A."/>
            <person name="Daghino S."/>
            <person name="Barry K."/>
            <person name="Choi C."/>
            <person name="Cichocki N."/>
            <person name="Clum A."/>
            <person name="Copeland A."/>
            <person name="Hainaut M."/>
            <person name="Haridas S."/>
            <person name="Labutti K."/>
            <person name="Lindquist E."/>
            <person name="Lipzen A."/>
            <person name="Khouja H.-R."/>
            <person name="Murat C."/>
            <person name="Ohm R."/>
            <person name="Olson A."/>
            <person name="Spatafora J."/>
            <person name="Veneault-Fourrey C."/>
            <person name="Henrissat B."/>
            <person name="Grigoriev I."/>
            <person name="Martin F."/>
            <person name="Perotto S."/>
        </authorList>
    </citation>
    <scope>NUCLEOTIDE SEQUENCE [LARGE SCALE GENOMIC DNA]</scope>
    <source>
        <strain evidence="2 3">F</strain>
    </source>
</reference>
<proteinExistence type="predicted"/>
<dbReference type="PANTHER" id="PTHR38166:SF1">
    <property type="entry name" value="C2H2-TYPE DOMAIN-CONTAINING PROTEIN"/>
    <property type="match status" value="1"/>
</dbReference>
<evidence type="ECO:0000256" key="1">
    <source>
        <dbReference type="SAM" id="MobiDB-lite"/>
    </source>
</evidence>
<gene>
    <name evidence="2" type="ORF">L207DRAFT_416230</name>
</gene>
<organism evidence="2 3">
    <name type="scientific">Hyaloscypha variabilis (strain UAMH 11265 / GT02V1 / F)</name>
    <name type="common">Meliniomyces variabilis</name>
    <dbReference type="NCBI Taxonomy" id="1149755"/>
    <lineage>
        <taxon>Eukaryota</taxon>
        <taxon>Fungi</taxon>
        <taxon>Dikarya</taxon>
        <taxon>Ascomycota</taxon>
        <taxon>Pezizomycotina</taxon>
        <taxon>Leotiomycetes</taxon>
        <taxon>Helotiales</taxon>
        <taxon>Hyaloscyphaceae</taxon>
        <taxon>Hyaloscypha</taxon>
        <taxon>Hyaloscypha variabilis</taxon>
    </lineage>
</organism>
<dbReference type="OrthoDB" id="5382659at2759"/>
<dbReference type="Proteomes" id="UP000235786">
    <property type="component" value="Unassembled WGS sequence"/>
</dbReference>
<sequence length="227" mass="26161">MEDFWPIFNQRWRPGLRHRGTTPDSSSSSSNSTPPRRGLSKGKGVKRFRGDGDEEDPGEESRKGAKRRFESSEPLDATDNTSPFACPFRKHNPRKYCIRNWARCALTAQSTVARVKGHLYKYHLVHQCQRCKDVFVSEEELDIHIEAEEGCNSKTTEPVEGITLKMKEKLRSRKKAYPGQTEAERWKEIYQILFPGEAVPDPCKLQPFKGQMYADNSRLRTSARSRR</sequence>
<dbReference type="EMBL" id="KZ613938">
    <property type="protein sequence ID" value="PMD46944.1"/>
    <property type="molecule type" value="Genomic_DNA"/>
</dbReference>
<evidence type="ECO:0000313" key="2">
    <source>
        <dbReference type="EMBL" id="PMD46944.1"/>
    </source>
</evidence>
<feature type="compositionally biased region" description="Low complexity" evidence="1">
    <location>
        <begin position="22"/>
        <end position="35"/>
    </location>
</feature>
<dbReference type="PANTHER" id="PTHR38166">
    <property type="entry name" value="C2H2-TYPE DOMAIN-CONTAINING PROTEIN-RELATED"/>
    <property type="match status" value="1"/>
</dbReference>
<keyword evidence="3" id="KW-1185">Reference proteome</keyword>